<evidence type="ECO:0000256" key="1">
    <source>
        <dbReference type="SAM" id="Coils"/>
    </source>
</evidence>
<feature type="compositionally biased region" description="Polar residues" evidence="2">
    <location>
        <begin position="500"/>
        <end position="515"/>
    </location>
</feature>
<feature type="region of interest" description="Disordered" evidence="2">
    <location>
        <begin position="1"/>
        <end position="31"/>
    </location>
</feature>
<feature type="compositionally biased region" description="Basic and acidic residues" evidence="2">
    <location>
        <begin position="440"/>
        <end position="453"/>
    </location>
</feature>
<evidence type="ECO:0000313" key="3">
    <source>
        <dbReference type="EMBL" id="EGS19569.1"/>
    </source>
</evidence>
<dbReference type="GeneID" id="18258085"/>
<sequence>MDSGSLTQMHAPFNQAPGMGMPSGLASRRGGAQNIKPLSFDALKSASGVDNGLPTPRTARSHLLAGLRTAPKSATVSSFSTLPSSPTTAAPQGRNRNSMIGGGGGLYDATNLYNNPPKTSLPRFASQQPQLQPQAQAYNPMMGFAQQYTTDQVLAPPQINLDDAAREGTIDPALHAQLLYTNAYLTEQQQRLQQQLRALQEAAQQFQNMNLNGQSQMMQQQMYPSVYQQQLQNTQAMMAPTAPHQANMYGVYNPAASQQSLYMDQTTQSQLNAQLTAQLNAQLHAQLNAQIQANQAQLVSAYAALQQQQQQAQQAQQAQQQQAQQAAIGTPRVQVSPPPASANNNRPGFRVPTPPRCFDSPSESASNLTQQNAARRPGHKKTPLGGKTQLMISVNDEPLKSAAPKTAVFPLTPMTSSYGPGQARAGEHPIRQPRNPPSLDELRSKPTAKHEGSKNFVARTRRSAVHNLVRAGLERRKEARSSGSGSTSPTSETTEEAIQTPLTDNDSDSVRSGSGSLIDRDDCMLPPSTRSSTSSWGAIGSDRPSSRQKAERKNSAENVSLTPDNEGSREQAESFAALLKNRGGSDKAGAGAGVEGQRKAPRLVLTSAEKRKAAAAAAGAV</sequence>
<feature type="compositionally biased region" description="Polar residues" evidence="2">
    <location>
        <begin position="556"/>
        <end position="565"/>
    </location>
</feature>
<dbReference type="KEGG" id="cthr:CTHT_0040470"/>
<dbReference type="OMA" id="PGMGFYQ"/>
<dbReference type="HOGENOM" id="CLU_035325_0_0_1"/>
<organism evidence="4">
    <name type="scientific">Chaetomium thermophilum (strain DSM 1495 / CBS 144.50 / IMI 039719)</name>
    <name type="common">Thermochaetoides thermophila</name>
    <dbReference type="NCBI Taxonomy" id="759272"/>
    <lineage>
        <taxon>Eukaryota</taxon>
        <taxon>Fungi</taxon>
        <taxon>Dikarya</taxon>
        <taxon>Ascomycota</taxon>
        <taxon>Pezizomycotina</taxon>
        <taxon>Sordariomycetes</taxon>
        <taxon>Sordariomycetidae</taxon>
        <taxon>Sordariales</taxon>
        <taxon>Chaetomiaceae</taxon>
        <taxon>Thermochaetoides</taxon>
    </lineage>
</organism>
<evidence type="ECO:0000313" key="4">
    <source>
        <dbReference type="Proteomes" id="UP000008066"/>
    </source>
</evidence>
<dbReference type="eggNOG" id="ENOG502S0Z5">
    <property type="taxonomic scope" value="Eukaryota"/>
</dbReference>
<feature type="coiled-coil region" evidence="1">
    <location>
        <begin position="182"/>
        <end position="212"/>
    </location>
</feature>
<name>G0S9Z7_CHATD</name>
<dbReference type="EMBL" id="GL988043">
    <property type="protein sequence ID" value="EGS19569.1"/>
    <property type="molecule type" value="Genomic_DNA"/>
</dbReference>
<keyword evidence="1" id="KW-0175">Coiled coil</keyword>
<feature type="compositionally biased region" description="Polar residues" evidence="2">
    <location>
        <begin position="361"/>
        <end position="373"/>
    </location>
</feature>
<dbReference type="AlphaFoldDB" id="G0S9Z7"/>
<dbReference type="Proteomes" id="UP000008066">
    <property type="component" value="Unassembled WGS sequence"/>
</dbReference>
<dbReference type="STRING" id="759272.G0S9Z7"/>
<feature type="compositionally biased region" description="Low complexity" evidence="2">
    <location>
        <begin position="73"/>
        <end position="91"/>
    </location>
</feature>
<evidence type="ECO:0000256" key="2">
    <source>
        <dbReference type="SAM" id="MobiDB-lite"/>
    </source>
</evidence>
<protein>
    <submittedName>
        <fullName evidence="3">Uncharacterized protein</fullName>
    </submittedName>
</protein>
<gene>
    <name evidence="3" type="ORF">CTHT_0040470</name>
</gene>
<keyword evidence="4" id="KW-1185">Reference proteome</keyword>
<dbReference type="OrthoDB" id="4092340at2759"/>
<feature type="region of interest" description="Disordered" evidence="2">
    <location>
        <begin position="323"/>
        <end position="386"/>
    </location>
</feature>
<feature type="compositionally biased region" description="Basic and acidic residues" evidence="2">
    <location>
        <begin position="544"/>
        <end position="555"/>
    </location>
</feature>
<feature type="region of interest" description="Disordered" evidence="2">
    <location>
        <begin position="70"/>
        <end position="99"/>
    </location>
</feature>
<dbReference type="RefSeq" id="XP_006694454.1">
    <property type="nucleotide sequence ID" value="XM_006694391.1"/>
</dbReference>
<reference evidence="3 4" key="1">
    <citation type="journal article" date="2011" name="Cell">
        <title>Insight into structure and assembly of the nuclear pore complex by utilizing the genome of a eukaryotic thermophile.</title>
        <authorList>
            <person name="Amlacher S."/>
            <person name="Sarges P."/>
            <person name="Flemming D."/>
            <person name="van Noort V."/>
            <person name="Kunze R."/>
            <person name="Devos D.P."/>
            <person name="Arumugam M."/>
            <person name="Bork P."/>
            <person name="Hurt E."/>
        </authorList>
    </citation>
    <scope>NUCLEOTIDE SEQUENCE [LARGE SCALE GENOMIC DNA]</scope>
    <source>
        <strain evidence="4">DSM 1495 / CBS 144.50 / IMI 039719</strain>
    </source>
</reference>
<accession>G0S9Z7</accession>
<feature type="compositionally biased region" description="Low complexity" evidence="2">
    <location>
        <begin position="481"/>
        <end position="492"/>
    </location>
</feature>
<proteinExistence type="predicted"/>
<feature type="region of interest" description="Disordered" evidence="2">
    <location>
        <begin position="410"/>
        <end position="602"/>
    </location>
</feature>